<name>A0AAD1SZC3_PELCU</name>
<dbReference type="Gene3D" id="3.40.50.300">
    <property type="entry name" value="P-loop containing nucleotide triphosphate hydrolases"/>
    <property type="match status" value="1"/>
</dbReference>
<dbReference type="SMART" id="SM00175">
    <property type="entry name" value="RAB"/>
    <property type="match status" value="1"/>
</dbReference>
<dbReference type="SMART" id="SM00173">
    <property type="entry name" value="RAS"/>
    <property type="match status" value="1"/>
</dbReference>
<dbReference type="InterPro" id="IPR001806">
    <property type="entry name" value="Small_GTPase"/>
</dbReference>
<dbReference type="PRINTS" id="PR00449">
    <property type="entry name" value="RASTRNSFRMNG"/>
</dbReference>
<keyword evidence="1" id="KW-0547">Nucleotide-binding</keyword>
<proteinExistence type="predicted"/>
<dbReference type="SMART" id="SM00174">
    <property type="entry name" value="RHO"/>
    <property type="match status" value="1"/>
</dbReference>
<evidence type="ECO:0000313" key="4">
    <source>
        <dbReference type="Proteomes" id="UP001295444"/>
    </source>
</evidence>
<keyword evidence="2" id="KW-0342">GTP-binding</keyword>
<dbReference type="AlphaFoldDB" id="A0AAD1SZC3"/>
<reference evidence="3" key="1">
    <citation type="submission" date="2022-03" db="EMBL/GenBank/DDBJ databases">
        <authorList>
            <person name="Alioto T."/>
            <person name="Alioto T."/>
            <person name="Gomez Garrido J."/>
        </authorList>
    </citation>
    <scope>NUCLEOTIDE SEQUENCE</scope>
</reference>
<dbReference type="InterPro" id="IPR027417">
    <property type="entry name" value="P-loop_NTPase"/>
</dbReference>
<dbReference type="PANTHER" id="PTHR47979">
    <property type="entry name" value="DRAB11-RELATED"/>
    <property type="match status" value="1"/>
</dbReference>
<dbReference type="SUPFAM" id="SSF52540">
    <property type="entry name" value="P-loop containing nucleoside triphosphate hydrolases"/>
    <property type="match status" value="1"/>
</dbReference>
<gene>
    <name evidence="3" type="ORF">PECUL_23A024810</name>
</gene>
<dbReference type="GO" id="GO:0005525">
    <property type="term" value="F:GTP binding"/>
    <property type="evidence" value="ECO:0007669"/>
    <property type="project" value="UniProtKB-KW"/>
</dbReference>
<protein>
    <submittedName>
        <fullName evidence="3">Intraflagellar transport 27 homolog</fullName>
    </submittedName>
</protein>
<evidence type="ECO:0000256" key="1">
    <source>
        <dbReference type="ARBA" id="ARBA00022741"/>
    </source>
</evidence>
<evidence type="ECO:0000313" key="3">
    <source>
        <dbReference type="EMBL" id="CAH2312426.1"/>
    </source>
</evidence>
<dbReference type="FunFam" id="3.40.50.300:FF:001447">
    <property type="entry name" value="Ras-related protein Rab-1B"/>
    <property type="match status" value="1"/>
</dbReference>
<dbReference type="PROSITE" id="PS51419">
    <property type="entry name" value="RAB"/>
    <property type="match status" value="1"/>
</dbReference>
<dbReference type="EMBL" id="OW240919">
    <property type="protein sequence ID" value="CAH2312426.1"/>
    <property type="molecule type" value="Genomic_DNA"/>
</dbReference>
<evidence type="ECO:0000256" key="2">
    <source>
        <dbReference type="ARBA" id="ARBA00023134"/>
    </source>
</evidence>
<keyword evidence="4" id="KW-1185">Reference proteome</keyword>
<dbReference type="GO" id="GO:0003924">
    <property type="term" value="F:GTPase activity"/>
    <property type="evidence" value="ECO:0007669"/>
    <property type="project" value="InterPro"/>
</dbReference>
<sequence>MVKLSAKCIVAGDSTVGKSTLVQLFRSNGSHFLKNYSMTTNVDVVMKMVQLSDTGDSVETFWKGSCDPGNAFYYQLDGSVHTKQWDQPGCFCLVYDITNEASFNSCAKWLQKVRSKTSSPQLPGVLVGNKTDLLDRRAVDKMEAQEWAVRNGLEYFETSGKDLENFEQPFQSLAKAVHHMYQERMENFKSLV</sequence>
<organism evidence="3 4">
    <name type="scientific">Pelobates cultripes</name>
    <name type="common">Western spadefoot toad</name>
    <dbReference type="NCBI Taxonomy" id="61616"/>
    <lineage>
        <taxon>Eukaryota</taxon>
        <taxon>Metazoa</taxon>
        <taxon>Chordata</taxon>
        <taxon>Craniata</taxon>
        <taxon>Vertebrata</taxon>
        <taxon>Euteleostomi</taxon>
        <taxon>Amphibia</taxon>
        <taxon>Batrachia</taxon>
        <taxon>Anura</taxon>
        <taxon>Pelobatoidea</taxon>
        <taxon>Pelobatidae</taxon>
        <taxon>Pelobates</taxon>
    </lineage>
</organism>
<dbReference type="Pfam" id="PF00071">
    <property type="entry name" value="Ras"/>
    <property type="match status" value="1"/>
</dbReference>
<dbReference type="Proteomes" id="UP001295444">
    <property type="component" value="Chromosome 08"/>
</dbReference>
<dbReference type="InterPro" id="IPR050209">
    <property type="entry name" value="Rab_GTPases_membrane_traffic"/>
</dbReference>
<accession>A0AAD1SZC3</accession>